<comment type="pathway">
    <text evidence="4">Amino-acid biosynthesis; L-leucine biosynthesis; L-leucine from 3-methyl-2-oxobutanoate: step 4/4.</text>
</comment>
<dbReference type="GO" id="GO:0004084">
    <property type="term" value="F:branched-chain-amino-acid transaminase activity"/>
    <property type="evidence" value="ECO:0007669"/>
    <property type="project" value="UniProtKB-EC"/>
</dbReference>
<dbReference type="PDB" id="8YRU">
    <property type="method" value="X-ray"/>
    <property type="resolution" value="2.00 A"/>
    <property type="chains" value="A=1-281"/>
</dbReference>
<dbReference type="InterPro" id="IPR043131">
    <property type="entry name" value="BCAT-like_N"/>
</dbReference>
<dbReference type="Gene3D" id="3.20.10.10">
    <property type="entry name" value="D-amino Acid Aminotransferase, subunit A, domain 2"/>
    <property type="match status" value="1"/>
</dbReference>
<name>F4KWH0_HALH1</name>
<evidence type="ECO:0007829" key="14">
    <source>
        <dbReference type="PDB" id="7P8O"/>
    </source>
</evidence>
<comment type="catalytic activity">
    <reaction evidence="10">
        <text>L-leucine + 2-oxoglutarate = 4-methyl-2-oxopentanoate + L-glutamate</text>
        <dbReference type="Rhea" id="RHEA:18321"/>
        <dbReference type="ChEBI" id="CHEBI:16810"/>
        <dbReference type="ChEBI" id="CHEBI:17865"/>
        <dbReference type="ChEBI" id="CHEBI:29985"/>
        <dbReference type="ChEBI" id="CHEBI:57427"/>
        <dbReference type="EC" id="2.6.1.42"/>
    </reaction>
</comment>
<dbReference type="AlphaFoldDB" id="F4KWH0"/>
<sequence length="281" mass="32092">MIKYYNINGQQVPVENATLHVSDLSILRGYGIFDYFLAREGHPLFLDDYLNRFYRSAAELYLEIPFDKAELRRQIYALLQANEVREAGIRLVLTGGYSPDGYTPVNPNLLIMMYDLPASAWEFSAQGIKIITHPFQRELPEVKTINYSTGIRMLKTIKERGATDLIYVDQGEWIRESARSNFFLVMPDNTIVTADEKILWGITRRQVIDAAREAGYAVEERRIHITELDQAREAFFTSTIKGVMAIGQIDDRVFGDGTIGKVTQELQDLFVGKVKAYLETC</sequence>
<evidence type="ECO:0007829" key="17">
    <source>
        <dbReference type="PDB" id="8RAI"/>
    </source>
</evidence>
<protein>
    <recommendedName>
        <fullName evidence="6">branched-chain-amino-acid transaminase</fullName>
        <ecNumber evidence="6">2.6.1.42</ecNumber>
    </recommendedName>
</protein>
<dbReference type="Proteomes" id="UP000008461">
    <property type="component" value="Chromosome"/>
</dbReference>
<dbReference type="RefSeq" id="WP_013764869.1">
    <property type="nucleotide sequence ID" value="NC_015510.1"/>
</dbReference>
<feature type="binding site" evidence="13 16">
    <location>
        <position position="203"/>
    </location>
    <ligand>
        <name>pyridoxal 5'-phosphate</name>
        <dbReference type="ChEBI" id="CHEBI:597326"/>
    </ligand>
</feature>
<dbReference type="EC" id="2.6.1.42" evidence="6"/>
<feature type="binding site" evidence="13 16">
    <location>
        <position position="202"/>
    </location>
    <ligand>
        <name>pyridoxal 5'-phosphate</name>
        <dbReference type="ChEBI" id="CHEBI:597326"/>
    </ligand>
</feature>
<feature type="binding site" evidence="13 16">
    <location>
        <position position="52"/>
    </location>
    <ligand>
        <name>pyridoxal 5'-phosphate</name>
        <dbReference type="ChEBI" id="CHEBI:597326"/>
    </ligand>
</feature>
<keyword evidence="12" id="KW-1185">Reference proteome</keyword>
<evidence type="ECO:0000256" key="6">
    <source>
        <dbReference type="ARBA" id="ARBA00013053"/>
    </source>
</evidence>
<evidence type="ECO:0000256" key="5">
    <source>
        <dbReference type="ARBA" id="ARBA00009320"/>
    </source>
</evidence>
<dbReference type="PDB" id="8YRT">
    <property type="method" value="X-ray"/>
    <property type="resolution" value="2.00 A"/>
    <property type="chains" value="A=1-281"/>
</dbReference>
<dbReference type="Gene3D" id="3.30.470.10">
    <property type="match status" value="1"/>
</dbReference>
<evidence type="ECO:0007829" key="18">
    <source>
        <dbReference type="PDB" id="8YRT"/>
    </source>
</evidence>
<dbReference type="HOGENOM" id="CLU_020844_4_2_10"/>
<evidence type="ECO:0000256" key="4">
    <source>
        <dbReference type="ARBA" id="ARBA00005072"/>
    </source>
</evidence>
<evidence type="ECO:0000256" key="7">
    <source>
        <dbReference type="ARBA" id="ARBA00022898"/>
    </source>
</evidence>
<dbReference type="GO" id="GO:0046394">
    <property type="term" value="P:carboxylic acid biosynthetic process"/>
    <property type="evidence" value="ECO:0007669"/>
    <property type="project" value="UniProtKB-ARBA"/>
</dbReference>
<dbReference type="FunFam" id="3.20.10.10:FF:000002">
    <property type="entry name" value="D-alanine aminotransferase"/>
    <property type="match status" value="1"/>
</dbReference>
<evidence type="ECO:0000256" key="9">
    <source>
        <dbReference type="ARBA" id="ARBA00048798"/>
    </source>
</evidence>
<dbReference type="eggNOG" id="COG0115">
    <property type="taxonomic scope" value="Bacteria"/>
</dbReference>
<dbReference type="PDB" id="8AHU">
    <property type="method" value="X-ray"/>
    <property type="resolution" value="1.41 A"/>
    <property type="chains" value="A=1-281"/>
</dbReference>
<dbReference type="PDB" id="7P7X">
    <property type="method" value="X-ray"/>
    <property type="resolution" value="2.00 A"/>
    <property type="chains" value="A=1-281"/>
</dbReference>
<feature type="binding site" evidence="19">
    <location>
        <position position="258"/>
    </location>
    <ligand>
        <name>Mg(2+)</name>
        <dbReference type="ChEBI" id="CHEBI:18420"/>
        <label>2</label>
    </ligand>
</feature>
<comment type="pathway">
    <text evidence="2">Amino-acid biosynthesis; L-isoleucine biosynthesis; L-isoleucine from 2-oxobutanoate: step 4/4.</text>
</comment>
<reference evidence="16 17" key="6">
    <citation type="journal article" date="2024" name="Arch. Biochem. Biophys.">
        <title>Multifunctionality of arginine residues in the active sites of non-canonical d-amino acid transaminases.</title>
        <authorList>
            <person name="Bakunova A.K."/>
            <person name="Matyuta I.O."/>
            <person name="Minyaev M.E."/>
            <person name="Isaikina T.Y."/>
            <person name="Boyko K.M."/>
            <person name="Popov V.O."/>
            <person name="Bezsudnova E.Y."/>
        </authorList>
    </citation>
    <scope>X-RAY CRYSTALLOGRAPHY (2.00 ANGSTROMS) IN COMPLEX WITH PYRIDOXAL 5'-PHOSPHATE</scope>
    <scope>PYRIDOXAL PHOSPHATE AT LYS-143</scope>
</reference>
<dbReference type="Pfam" id="PF01063">
    <property type="entry name" value="Aminotran_4"/>
    <property type="match status" value="1"/>
</dbReference>
<evidence type="ECO:0007829" key="13">
    <source>
        <dbReference type="PDB" id="7P7X"/>
    </source>
</evidence>
<dbReference type="KEGG" id="hhy:Halhy_2446"/>
<reference evidence="15" key="4">
    <citation type="journal article" date="2023" name="Biochemistry (Mosc.)">
        <title>Mechanism of D-Cycloserine Inhibition of D-Amino Acid Transaminase from Haliscomenobacter hydrossis.</title>
        <authorList>
            <person name="Bakunova A.K."/>
            <person name="Matyuta I.O."/>
            <person name="Nikolaeva A.Y."/>
            <person name="Boyko K.M."/>
            <person name="Popov V.O."/>
            <person name="Bezsudnova E.Y."/>
        </authorList>
    </citation>
    <scope>X-RAY CRYSTALLOGRAPHY (1.41 ANGSTROMS)</scope>
</reference>
<dbReference type="PDB" id="7P8O">
    <property type="method" value="X-ray"/>
    <property type="resolution" value="1.95 A"/>
    <property type="chains" value="A=1-281"/>
</dbReference>
<evidence type="ECO:0000313" key="11">
    <source>
        <dbReference type="EMBL" id="AEE50320.1"/>
    </source>
</evidence>
<dbReference type="PDB" id="8RAF">
    <property type="method" value="X-ray"/>
    <property type="resolution" value="2.00 A"/>
    <property type="chains" value="A=1-281"/>
</dbReference>
<comment type="cofactor">
    <cofactor evidence="1">
        <name>pyridoxal 5'-phosphate</name>
        <dbReference type="ChEBI" id="CHEBI:597326"/>
    </cofactor>
</comment>
<feature type="modified residue" description="N6-(pyridoxal phosphate)lysine (covalent)" evidence="13 16">
    <location>
        <position position="143"/>
    </location>
</feature>
<dbReference type="SUPFAM" id="SSF56752">
    <property type="entry name" value="D-aminoacid aminotransferase-like PLP-dependent enzymes"/>
    <property type="match status" value="1"/>
</dbReference>
<evidence type="ECO:0007829" key="19">
    <source>
        <dbReference type="PDB" id="8YRV"/>
    </source>
</evidence>
<evidence type="ECO:0007829" key="16">
    <source>
        <dbReference type="PDB" id="8RAF"/>
    </source>
</evidence>
<dbReference type="SMR" id="F4KWH0"/>
<comment type="similarity">
    <text evidence="5">Belongs to the class-IV pyridoxal-phosphate-dependent aminotransferase family.</text>
</comment>
<keyword evidence="11" id="KW-0808">Transferase</keyword>
<dbReference type="InterPro" id="IPR036038">
    <property type="entry name" value="Aminotransferase-like"/>
</dbReference>
<comment type="catalytic activity">
    <reaction evidence="9">
        <text>L-isoleucine + 2-oxoglutarate = (S)-3-methyl-2-oxopentanoate + L-glutamate</text>
        <dbReference type="Rhea" id="RHEA:24801"/>
        <dbReference type="ChEBI" id="CHEBI:16810"/>
        <dbReference type="ChEBI" id="CHEBI:29985"/>
        <dbReference type="ChEBI" id="CHEBI:35146"/>
        <dbReference type="ChEBI" id="CHEBI:58045"/>
        <dbReference type="EC" id="2.6.1.42"/>
    </reaction>
</comment>
<dbReference type="CDD" id="cd00449">
    <property type="entry name" value="PLPDE_IV"/>
    <property type="match status" value="1"/>
</dbReference>
<dbReference type="InterPro" id="IPR001544">
    <property type="entry name" value="Aminotrans_IV"/>
</dbReference>
<feature type="binding site" evidence="19">
    <location>
        <position position="256"/>
    </location>
    <ligand>
        <name>Mg(2+)</name>
        <dbReference type="ChEBI" id="CHEBI:18420"/>
        <label>2</label>
    </ligand>
</feature>
<keyword evidence="14 19" id="KW-0479">Metal-binding</keyword>
<feature type="binding site" evidence="13 16">
    <location>
        <position position="239"/>
    </location>
    <ligand>
        <name>pyridoxal 5'-phosphate</name>
        <dbReference type="ChEBI" id="CHEBI:597326"/>
    </ligand>
</feature>
<dbReference type="PANTHER" id="PTHR42743:SF11">
    <property type="entry name" value="AMINODEOXYCHORISMATE LYASE"/>
    <property type="match status" value="1"/>
</dbReference>
<evidence type="ECO:0007829" key="15">
    <source>
        <dbReference type="PDB" id="8AHU"/>
    </source>
</evidence>
<keyword evidence="13 14" id="KW-0002">3D-structure</keyword>
<keyword evidence="11" id="KW-0032">Aminotransferase</keyword>
<dbReference type="EMBL" id="CP002691">
    <property type="protein sequence ID" value="AEE50320.1"/>
    <property type="molecule type" value="Genomic_DNA"/>
</dbReference>
<feature type="binding site" evidence="13 16">
    <location>
        <position position="147"/>
    </location>
    <ligand>
        <name>pyridoxal 5'-phosphate</name>
        <dbReference type="ChEBI" id="CHEBI:597326"/>
    </ligand>
</feature>
<dbReference type="InterPro" id="IPR050571">
    <property type="entry name" value="Class-IV_PLP-Dep_Aminotrnsfr"/>
</dbReference>
<evidence type="ECO:0000256" key="10">
    <source>
        <dbReference type="ARBA" id="ARBA00049229"/>
    </source>
</evidence>
<reference key="2">
    <citation type="submission" date="2011-04" db="EMBL/GenBank/DDBJ databases">
        <title>Complete sequence of chromosome of Haliscomenobacter hydrossis DSM 1100.</title>
        <authorList>
            <consortium name="US DOE Joint Genome Institute (JGI-PGF)"/>
            <person name="Lucas S."/>
            <person name="Han J."/>
            <person name="Lapidus A."/>
            <person name="Bruce D."/>
            <person name="Goodwin L."/>
            <person name="Pitluck S."/>
            <person name="Peters L."/>
            <person name="Kyrpides N."/>
            <person name="Mavromatis K."/>
            <person name="Ivanova N."/>
            <person name="Ovchinnikova G."/>
            <person name="Pagani I."/>
            <person name="Daligault H."/>
            <person name="Detter J.C."/>
            <person name="Han C."/>
            <person name="Land M."/>
            <person name="Hauser L."/>
            <person name="Markowitz V."/>
            <person name="Cheng J.-F."/>
            <person name="Hugenholtz P."/>
            <person name="Woyke T."/>
            <person name="Wu D."/>
            <person name="Verbarg S."/>
            <person name="Frueling A."/>
            <person name="Brambilla E."/>
            <person name="Klenk H.-P."/>
            <person name="Eisen J.A."/>
        </authorList>
    </citation>
    <scope>NUCLEOTIDE SEQUENCE</scope>
    <source>
        <strain>DSM 1100</strain>
    </source>
</reference>
<dbReference type="PDB" id="8YRV">
    <property type="method" value="X-ray"/>
    <property type="resolution" value="1.70 A"/>
    <property type="chains" value="A=1-281"/>
</dbReference>
<comment type="pathway">
    <text evidence="3">Amino-acid biosynthesis; L-valine biosynthesis; L-valine from pyruvate: step 4/4.</text>
</comment>
<evidence type="ECO:0000256" key="1">
    <source>
        <dbReference type="ARBA" id="ARBA00001933"/>
    </source>
</evidence>
<dbReference type="GO" id="GO:0008652">
    <property type="term" value="P:amino acid biosynthetic process"/>
    <property type="evidence" value="ECO:0007669"/>
    <property type="project" value="UniProtKB-ARBA"/>
</dbReference>
<evidence type="ECO:0000313" key="12">
    <source>
        <dbReference type="Proteomes" id="UP000008461"/>
    </source>
</evidence>
<reference evidence="13" key="3">
    <citation type="journal article" date="2021" name="Molecules">
        <title>The Uncommon Active Site of D-Amino Acid Transaminase from &lt;i&gt;Haliscomenobacter hydrossis&lt;/i&gt;: Biochemical and Structural Insights into the New Enzyme.</title>
        <authorList>
            <person name="Bakunova A.K."/>
            <person name="Nikolaeva A.Y."/>
            <person name="Rakitina T.V."/>
            <person name="Isaikina T.Y."/>
            <person name="Khrenova M.G."/>
            <person name="Boyko K.M."/>
            <person name="Popov V.O."/>
            <person name="Bezsudnova E.Y."/>
        </authorList>
    </citation>
    <scope>X-RAY CRYSTALLOGRAPHY (2.00 ANGSTROMS) IN COMPLEX WITH PYRIDOXAL 5'-PHOSPHATE</scope>
    <scope>PYRIDOXAL PHOSPHATE AT LYS-143</scope>
</reference>
<reference evidence="11 12" key="1">
    <citation type="journal article" date="2011" name="Stand. Genomic Sci.">
        <title>Complete genome sequence of Haliscomenobacter hydrossis type strain (O).</title>
        <authorList>
            <consortium name="US DOE Joint Genome Institute (JGI-PGF)"/>
            <person name="Daligault H."/>
            <person name="Lapidus A."/>
            <person name="Zeytun A."/>
            <person name="Nolan M."/>
            <person name="Lucas S."/>
            <person name="Del Rio T.G."/>
            <person name="Tice H."/>
            <person name="Cheng J.F."/>
            <person name="Tapia R."/>
            <person name="Han C."/>
            <person name="Goodwin L."/>
            <person name="Pitluck S."/>
            <person name="Liolios K."/>
            <person name="Pagani I."/>
            <person name="Ivanova N."/>
            <person name="Huntemann M."/>
            <person name="Mavromatis K."/>
            <person name="Mikhailova N."/>
            <person name="Pati A."/>
            <person name="Chen A."/>
            <person name="Palaniappan K."/>
            <person name="Land M."/>
            <person name="Hauser L."/>
            <person name="Brambilla E.M."/>
            <person name="Rohde M."/>
            <person name="Verbarg S."/>
            <person name="Goker M."/>
            <person name="Bristow J."/>
            <person name="Eisen J.A."/>
            <person name="Markowitz V."/>
            <person name="Hugenholtz P."/>
            <person name="Kyrpides N.C."/>
            <person name="Klenk H.P."/>
            <person name="Woyke T."/>
        </authorList>
    </citation>
    <scope>NUCLEOTIDE SEQUENCE [LARGE SCALE GENOMIC DNA]</scope>
    <source>
        <strain evidence="12">ATCC 27775 / DSM 1100 / LMG 10767 / O</strain>
    </source>
</reference>
<reference evidence="14 18" key="7">
    <citation type="journal article" date="2025" name="Biochim Biophys Acta Proteins Proteom">
        <title>Incorporation of pyridoxal-5'-phosphate into the apoenzyme: A structural study of D-amino acid transaminase from Haliscomenobacter hydrossis.</title>
        <authorList>
            <person name="Bakunova A.K."/>
            <person name="Matyuta I.O."/>
            <person name="Minyaev M.E."/>
            <person name="Boyko K.M."/>
            <person name="Popov V.O."/>
            <person name="Bezsudnova E.Y."/>
        </authorList>
    </citation>
    <scope>X-RAY CRYSTALLOGRAPHY (1.95 ANGSTROMS) IN COMPLEX WITH MG(2+) AND PYRIDOXAL 5'-PHOSPHATE</scope>
</reference>
<dbReference type="InterPro" id="IPR043132">
    <property type="entry name" value="BCAT-like_C"/>
</dbReference>
<evidence type="ECO:0000256" key="3">
    <source>
        <dbReference type="ARBA" id="ARBA00004931"/>
    </source>
</evidence>
<dbReference type="GO" id="GO:0046872">
    <property type="term" value="F:metal ion binding"/>
    <property type="evidence" value="ECO:0007669"/>
    <property type="project" value="UniProtKB-KW"/>
</dbReference>
<reference evidence="19" key="5">
    <citation type="journal article" date="2024" name="Acta Naturae">
        <title>Insights into the Functioning of the D-amino Acid Transaminase from Haliscomenobacter Hydrossis via a Structural and Spectral Analysis of its Complex with 3-Aminooxypropionic Acid.</title>
        <authorList>
            <person name="Bakunova A.K."/>
            <person name="Matyuta I.O."/>
            <person name="Nikolaeva A.Y."/>
            <person name="Boyko K.M."/>
            <person name="Khomutov A.R."/>
            <person name="Bezsudnova E.Y."/>
            <person name="Popov V.O."/>
        </authorList>
    </citation>
    <scope>X-RAY CRYSTALLOGRAPHY (1.70 ANGSTROMS) IN COMPLEX WITH MG(2+)</scope>
</reference>
<dbReference type="STRING" id="760192.Halhy_2446"/>
<proteinExistence type="evidence at protein level"/>
<evidence type="ECO:0000256" key="8">
    <source>
        <dbReference type="ARBA" id="ARBA00048212"/>
    </source>
</evidence>
<accession>F4KWH0</accession>
<evidence type="ECO:0000256" key="2">
    <source>
        <dbReference type="ARBA" id="ARBA00004824"/>
    </source>
</evidence>
<dbReference type="PANTHER" id="PTHR42743">
    <property type="entry name" value="AMINO-ACID AMINOTRANSFERASE"/>
    <property type="match status" value="1"/>
</dbReference>
<comment type="catalytic activity">
    <reaction evidence="8">
        <text>L-valine + 2-oxoglutarate = 3-methyl-2-oxobutanoate + L-glutamate</text>
        <dbReference type="Rhea" id="RHEA:24813"/>
        <dbReference type="ChEBI" id="CHEBI:11851"/>
        <dbReference type="ChEBI" id="CHEBI:16810"/>
        <dbReference type="ChEBI" id="CHEBI:29985"/>
        <dbReference type="ChEBI" id="CHEBI:57762"/>
        <dbReference type="EC" id="2.6.1.42"/>
    </reaction>
</comment>
<dbReference type="PDB" id="8RAI">
    <property type="method" value="X-ray"/>
    <property type="resolution" value="2.00 A"/>
    <property type="chains" value="A=1-281"/>
</dbReference>
<organism evidence="11 12">
    <name type="scientific">Haliscomenobacter hydrossis (strain ATCC 27775 / DSM 1100 / LMG 10767 / O)</name>
    <dbReference type="NCBI Taxonomy" id="760192"/>
    <lineage>
        <taxon>Bacteria</taxon>
        <taxon>Pseudomonadati</taxon>
        <taxon>Bacteroidota</taxon>
        <taxon>Saprospiria</taxon>
        <taxon>Saprospirales</taxon>
        <taxon>Haliscomenobacteraceae</taxon>
        <taxon>Haliscomenobacter</taxon>
    </lineage>
</organism>
<feature type="binding site" evidence="14">
    <location>
        <position position="26"/>
    </location>
    <ligand>
        <name>Mg(2+)</name>
        <dbReference type="ChEBI" id="CHEBI:18420"/>
        <label>1</label>
    </ligand>
</feature>
<gene>
    <name evidence="11" type="ordered locus">Halhy_2446</name>
</gene>
<keyword evidence="7" id="KW-0663">Pyridoxal phosphate</keyword>